<organism evidence="1 2">
    <name type="scientific">Entomophthora muscae</name>
    <dbReference type="NCBI Taxonomy" id="34485"/>
    <lineage>
        <taxon>Eukaryota</taxon>
        <taxon>Fungi</taxon>
        <taxon>Fungi incertae sedis</taxon>
        <taxon>Zoopagomycota</taxon>
        <taxon>Entomophthoromycotina</taxon>
        <taxon>Entomophthoromycetes</taxon>
        <taxon>Entomophthorales</taxon>
        <taxon>Entomophthoraceae</taxon>
        <taxon>Entomophthora</taxon>
    </lineage>
</organism>
<comment type="caution">
    <text evidence="1">The sequence shown here is derived from an EMBL/GenBank/DDBJ whole genome shotgun (WGS) entry which is preliminary data.</text>
</comment>
<gene>
    <name evidence="1" type="ORF">DSO57_1015113</name>
</gene>
<dbReference type="EMBL" id="QTSX02004319">
    <property type="protein sequence ID" value="KAJ9065877.1"/>
    <property type="molecule type" value="Genomic_DNA"/>
</dbReference>
<reference evidence="1" key="1">
    <citation type="submission" date="2022-04" db="EMBL/GenBank/DDBJ databases">
        <title>Genome of the entomopathogenic fungus Entomophthora muscae.</title>
        <authorList>
            <person name="Elya C."/>
            <person name="Lovett B.R."/>
            <person name="Lee E."/>
            <person name="Macias A.M."/>
            <person name="Hajek A.E."/>
            <person name="De Bivort B.L."/>
            <person name="Kasson M.T."/>
            <person name="De Fine Licht H.H."/>
            <person name="Stajich J.E."/>
        </authorList>
    </citation>
    <scope>NUCLEOTIDE SEQUENCE</scope>
    <source>
        <strain evidence="1">Berkeley</strain>
    </source>
</reference>
<protein>
    <submittedName>
        <fullName evidence="1">Uncharacterized protein</fullName>
    </submittedName>
</protein>
<name>A0ACC2SUD9_9FUNG</name>
<accession>A0ACC2SUD9</accession>
<evidence type="ECO:0000313" key="2">
    <source>
        <dbReference type="Proteomes" id="UP001165960"/>
    </source>
</evidence>
<proteinExistence type="predicted"/>
<keyword evidence="2" id="KW-1185">Reference proteome</keyword>
<dbReference type="Proteomes" id="UP001165960">
    <property type="component" value="Unassembled WGS sequence"/>
</dbReference>
<evidence type="ECO:0000313" key="1">
    <source>
        <dbReference type="EMBL" id="KAJ9065877.1"/>
    </source>
</evidence>
<sequence length="158" mass="17608">MPVIFPDLLKMDLTGFKKDMEWHFSLFKTQGLGQDSNPDQCRLPALKTRHPPAFFGCKEAHENTTEIALTEPSSHWSNSEEKTPAIGLMSLTFAQSANKTLINEEYTNYQATPKDATPEQKGYITLLIELANESLSCPSAILHPQNPGHPPKSLFPDP</sequence>